<comment type="caution">
    <text evidence="8">The sequence shown here is derived from an EMBL/GenBank/DDBJ whole genome shotgun (WGS) entry which is preliminary data.</text>
</comment>
<keyword evidence="3" id="KW-1003">Cell membrane</keyword>
<protein>
    <submittedName>
        <fullName evidence="8">MATE family efflux transporter</fullName>
    </submittedName>
</protein>
<proteinExistence type="predicted"/>
<dbReference type="InterPro" id="IPR047135">
    <property type="entry name" value="YsiQ"/>
</dbReference>
<feature type="transmembrane region" description="Helical" evidence="7">
    <location>
        <begin position="324"/>
        <end position="353"/>
    </location>
</feature>
<feature type="transmembrane region" description="Helical" evidence="7">
    <location>
        <begin position="138"/>
        <end position="160"/>
    </location>
</feature>
<evidence type="ECO:0000256" key="4">
    <source>
        <dbReference type="ARBA" id="ARBA00022692"/>
    </source>
</evidence>
<name>A0ABY2AN46_9GAMM</name>
<evidence type="ECO:0000256" key="3">
    <source>
        <dbReference type="ARBA" id="ARBA00022475"/>
    </source>
</evidence>
<keyword evidence="4 7" id="KW-0812">Transmembrane</keyword>
<feature type="transmembrane region" description="Helical" evidence="7">
    <location>
        <begin position="259"/>
        <end position="286"/>
    </location>
</feature>
<feature type="transmembrane region" description="Helical" evidence="7">
    <location>
        <begin position="215"/>
        <end position="239"/>
    </location>
</feature>
<dbReference type="InterPro" id="IPR002528">
    <property type="entry name" value="MATE_fam"/>
</dbReference>
<feature type="transmembrane region" description="Helical" evidence="7">
    <location>
        <begin position="359"/>
        <end position="379"/>
    </location>
</feature>
<organism evidence="8 9">
    <name type="scientific">Corallincola luteus</name>
    <dbReference type="NCBI Taxonomy" id="1775177"/>
    <lineage>
        <taxon>Bacteria</taxon>
        <taxon>Pseudomonadati</taxon>
        <taxon>Pseudomonadota</taxon>
        <taxon>Gammaproteobacteria</taxon>
        <taxon>Alteromonadales</taxon>
        <taxon>Psychromonadaceae</taxon>
        <taxon>Corallincola</taxon>
    </lineage>
</organism>
<keyword evidence="5 7" id="KW-1133">Transmembrane helix</keyword>
<keyword evidence="2" id="KW-0813">Transport</keyword>
<feature type="transmembrane region" description="Helical" evidence="7">
    <location>
        <begin position="292"/>
        <end position="312"/>
    </location>
</feature>
<dbReference type="PANTHER" id="PTHR42925:SF2">
    <property type="entry name" value="NA+ DRIVEN MULTIDRUG EFFLUX PUMP"/>
    <property type="match status" value="1"/>
</dbReference>
<feature type="transmembrane region" description="Helical" evidence="7">
    <location>
        <begin position="399"/>
        <end position="421"/>
    </location>
</feature>
<feature type="transmembrane region" description="Helical" evidence="7">
    <location>
        <begin position="167"/>
        <end position="188"/>
    </location>
</feature>
<dbReference type="PANTHER" id="PTHR42925">
    <property type="entry name" value="MULTIDRUG AND TOXIN EFFLUX PROTEIN MATE FAMILY"/>
    <property type="match status" value="1"/>
</dbReference>
<dbReference type="NCBIfam" id="TIGR00797">
    <property type="entry name" value="matE"/>
    <property type="match status" value="1"/>
</dbReference>
<reference evidence="8 9" key="1">
    <citation type="submission" date="2019-02" db="EMBL/GenBank/DDBJ databases">
        <title>Corallincola luteus sp. nov., a marine bacterium isolated from surface sediment of Bohai Sea in China.</title>
        <authorList>
            <person name="Ren Q."/>
        </authorList>
    </citation>
    <scope>NUCLEOTIDE SEQUENCE [LARGE SCALE GENOMIC DNA]</scope>
    <source>
        <strain evidence="8 9">DASS28</strain>
    </source>
</reference>
<dbReference type="Pfam" id="PF01554">
    <property type="entry name" value="MatE"/>
    <property type="match status" value="2"/>
</dbReference>
<gene>
    <name evidence="8" type="ORF">EZV61_01155</name>
</gene>
<keyword evidence="9" id="KW-1185">Reference proteome</keyword>
<evidence type="ECO:0000256" key="5">
    <source>
        <dbReference type="ARBA" id="ARBA00022989"/>
    </source>
</evidence>
<comment type="subcellular location">
    <subcellularLocation>
        <location evidence="1">Cell inner membrane</location>
        <topology evidence="1">Multi-pass membrane protein</topology>
    </subcellularLocation>
</comment>
<feature type="transmembrane region" description="Helical" evidence="7">
    <location>
        <begin position="62"/>
        <end position="84"/>
    </location>
</feature>
<keyword evidence="6 7" id="KW-0472">Membrane</keyword>
<sequence>MYPNIKHALSNTPNSFYKKLFALAMPISMQLILASSLSLIDVLMVSSLGSAEVAAVGLANRFFFVVILMISGVATGASILAAQYVGKGDMAGVRRVLSLGLSVSLLVTLPISLAAVFIPDVIMGLFSNDPEVIAIGAQFLNITAPFHMLMATVSIFAAVLRANSQSMLPMVVGFIAVVTNTALNYLLIFGHFSMPALGVEGAAIATTISKCVECVVMLGTVYIGGSAIRVNLATFFSSFKMDEIRRFMKQSLPLVFNEFIWALGVFSFTIIYAHMGTEAIAAITLLSPIEAISIELFIGFTSAASIIIANRLGADEFHDAKREAWVLTTLITLGCIAYGLLLVGFSDLILSIYSDVNENVLAIAADVFIVIAATLWLRLFNVVTCVSILRSGGDVKFTLYVDMVVIWLIVLPLTAVAGLIYHIPVQWVFAIALGAEALIKAPIYSLRIKTLVWLKNLVKDQKKPTVEPA</sequence>
<evidence type="ECO:0000313" key="9">
    <source>
        <dbReference type="Proteomes" id="UP000292554"/>
    </source>
</evidence>
<dbReference type="CDD" id="cd13134">
    <property type="entry name" value="MATE_like_8"/>
    <property type="match status" value="1"/>
</dbReference>
<dbReference type="EMBL" id="SJXE01000001">
    <property type="protein sequence ID" value="TCI04616.1"/>
    <property type="molecule type" value="Genomic_DNA"/>
</dbReference>
<evidence type="ECO:0000256" key="6">
    <source>
        <dbReference type="ARBA" id="ARBA00023136"/>
    </source>
</evidence>
<evidence type="ECO:0000256" key="2">
    <source>
        <dbReference type="ARBA" id="ARBA00022448"/>
    </source>
</evidence>
<accession>A0ABY2AN46</accession>
<feature type="transmembrane region" description="Helical" evidence="7">
    <location>
        <begin position="96"/>
        <end position="118"/>
    </location>
</feature>
<dbReference type="PIRSF" id="PIRSF006603">
    <property type="entry name" value="DinF"/>
    <property type="match status" value="1"/>
</dbReference>
<dbReference type="RefSeq" id="WP_131414055.1">
    <property type="nucleotide sequence ID" value="NZ_SJXE01000001.1"/>
</dbReference>
<dbReference type="Proteomes" id="UP000292554">
    <property type="component" value="Unassembled WGS sequence"/>
</dbReference>
<evidence type="ECO:0000313" key="8">
    <source>
        <dbReference type="EMBL" id="TCI04616.1"/>
    </source>
</evidence>
<evidence type="ECO:0000256" key="7">
    <source>
        <dbReference type="SAM" id="Phobius"/>
    </source>
</evidence>
<dbReference type="InterPro" id="IPR048279">
    <property type="entry name" value="MdtK-like"/>
</dbReference>
<feature type="transmembrane region" description="Helical" evidence="7">
    <location>
        <begin position="20"/>
        <end position="42"/>
    </location>
</feature>
<evidence type="ECO:0000256" key="1">
    <source>
        <dbReference type="ARBA" id="ARBA00004429"/>
    </source>
</evidence>